<dbReference type="FunFam" id="3.40.640.10:FF:000089">
    <property type="entry name" value="Aminotransferase, DegT/DnrJ/EryC1/StrS family"/>
    <property type="match status" value="1"/>
</dbReference>
<dbReference type="SUPFAM" id="SSF53383">
    <property type="entry name" value="PLP-dependent transferases"/>
    <property type="match status" value="1"/>
</dbReference>
<evidence type="ECO:0000313" key="7">
    <source>
        <dbReference type="Proteomes" id="UP000178735"/>
    </source>
</evidence>
<dbReference type="GO" id="GO:0008483">
    <property type="term" value="F:transaminase activity"/>
    <property type="evidence" value="ECO:0007669"/>
    <property type="project" value="TreeGrafter"/>
</dbReference>
<dbReference type="Proteomes" id="UP000178735">
    <property type="component" value="Unassembled WGS sequence"/>
</dbReference>
<dbReference type="InterPro" id="IPR000653">
    <property type="entry name" value="DegT/StrS_aminotransferase"/>
</dbReference>
<dbReference type="PANTHER" id="PTHR30244">
    <property type="entry name" value="TRANSAMINASE"/>
    <property type="match status" value="1"/>
</dbReference>
<name>A0A1F7WEZ6_9BACT</name>
<dbReference type="InterPro" id="IPR015421">
    <property type="entry name" value="PyrdxlP-dep_Trfase_major"/>
</dbReference>
<accession>A0A1F7WEZ6</accession>
<dbReference type="CDD" id="cd00616">
    <property type="entry name" value="AHBA_syn"/>
    <property type="match status" value="1"/>
</dbReference>
<protein>
    <submittedName>
        <fullName evidence="6">Transcriptional regulator</fullName>
    </submittedName>
</protein>
<dbReference type="STRING" id="1817813.A2008_02610"/>
<feature type="modified residue" description="N6-(pyridoxal phosphate)lysine" evidence="4">
    <location>
        <position position="186"/>
    </location>
</feature>
<dbReference type="EMBL" id="MGFH01000237">
    <property type="protein sequence ID" value="OGM01404.1"/>
    <property type="molecule type" value="Genomic_DNA"/>
</dbReference>
<keyword evidence="1 4" id="KW-0663">Pyridoxal phosphate</keyword>
<evidence type="ECO:0000256" key="2">
    <source>
        <dbReference type="ARBA" id="ARBA00037999"/>
    </source>
</evidence>
<evidence type="ECO:0000256" key="1">
    <source>
        <dbReference type="ARBA" id="ARBA00022898"/>
    </source>
</evidence>
<dbReference type="Pfam" id="PF01041">
    <property type="entry name" value="DegT_DnrJ_EryC1"/>
    <property type="match status" value="1"/>
</dbReference>
<gene>
    <name evidence="6" type="ORF">A2008_02610</name>
</gene>
<dbReference type="AlphaFoldDB" id="A0A1F7WEZ6"/>
<evidence type="ECO:0000256" key="3">
    <source>
        <dbReference type="PIRSR" id="PIRSR000390-1"/>
    </source>
</evidence>
<dbReference type="GO" id="GO:0000271">
    <property type="term" value="P:polysaccharide biosynthetic process"/>
    <property type="evidence" value="ECO:0007669"/>
    <property type="project" value="TreeGrafter"/>
</dbReference>
<evidence type="ECO:0000313" key="6">
    <source>
        <dbReference type="EMBL" id="OGM01404.1"/>
    </source>
</evidence>
<dbReference type="InterPro" id="IPR015422">
    <property type="entry name" value="PyrdxlP-dep_Trfase_small"/>
</dbReference>
<proteinExistence type="inferred from homology"/>
<comment type="caution">
    <text evidence="6">The sequence shown here is derived from an EMBL/GenBank/DDBJ whole genome shotgun (WGS) entry which is preliminary data.</text>
</comment>
<dbReference type="Gene3D" id="3.40.640.10">
    <property type="entry name" value="Type I PLP-dependent aspartate aminotransferase-like (Major domain)"/>
    <property type="match status" value="1"/>
</dbReference>
<sequence>MPVPFLDLKKQYASIKSEIDAAVMGVIEECNFIMGPNVAAFEKELAGYLEAPHAVACASGSDALLLALMAVGIKPGDEVVTTPFTFFATAGAIARLGAVPVFADIDERTFNLDAKKAVDKINSKTKAVIAVHLYGQSAEMAPLLAAAGDKKIPVIEDCAQAIGARYENKPVASVGDIGCLSFFPTKNLGCYGDGGALITRNPEIADKLKILRVHGAKPKYFHKFIGINSRLDEIQAAVLRVKLKYVDGWNRRRKEIAAEYDGLFKGARGVSVPYNAPYADHIYHQYAILVDNRDAVLKKLNADKIGAGVYYPEPVHLQECFKYLGYKKGDLPASEEVSSRILSLPIYPEMSGAEVKEVADAVMAAL</sequence>
<dbReference type="InterPro" id="IPR015424">
    <property type="entry name" value="PyrdxlP-dep_Trfase"/>
</dbReference>
<dbReference type="PIRSF" id="PIRSF000390">
    <property type="entry name" value="PLP_StrS"/>
    <property type="match status" value="1"/>
</dbReference>
<feature type="active site" description="Proton acceptor" evidence="3">
    <location>
        <position position="186"/>
    </location>
</feature>
<evidence type="ECO:0000256" key="5">
    <source>
        <dbReference type="RuleBase" id="RU004508"/>
    </source>
</evidence>
<reference evidence="6 7" key="1">
    <citation type="journal article" date="2016" name="Nat. Commun.">
        <title>Thousands of microbial genomes shed light on interconnected biogeochemical processes in an aquifer system.</title>
        <authorList>
            <person name="Anantharaman K."/>
            <person name="Brown C.T."/>
            <person name="Hug L.A."/>
            <person name="Sharon I."/>
            <person name="Castelle C.J."/>
            <person name="Probst A.J."/>
            <person name="Thomas B.C."/>
            <person name="Singh A."/>
            <person name="Wilkins M.J."/>
            <person name="Karaoz U."/>
            <person name="Brodie E.L."/>
            <person name="Williams K.H."/>
            <person name="Hubbard S.S."/>
            <person name="Banfield J.F."/>
        </authorList>
    </citation>
    <scope>NUCLEOTIDE SEQUENCE [LARGE SCALE GENOMIC DNA]</scope>
</reference>
<dbReference type="Gene3D" id="3.90.1150.10">
    <property type="entry name" value="Aspartate Aminotransferase, domain 1"/>
    <property type="match status" value="1"/>
</dbReference>
<dbReference type="GO" id="GO:0030170">
    <property type="term" value="F:pyridoxal phosphate binding"/>
    <property type="evidence" value="ECO:0007669"/>
    <property type="project" value="UniProtKB-ARBA"/>
</dbReference>
<dbReference type="PANTHER" id="PTHR30244:SF36">
    <property type="entry name" value="3-OXO-GLUCOSE-6-PHOSPHATE:GLUTAMATE AMINOTRANSFERASE"/>
    <property type="match status" value="1"/>
</dbReference>
<evidence type="ECO:0000256" key="4">
    <source>
        <dbReference type="PIRSR" id="PIRSR000390-2"/>
    </source>
</evidence>
<comment type="similarity">
    <text evidence="2 5">Belongs to the DegT/DnrJ/EryC1 family.</text>
</comment>
<organism evidence="6 7">
    <name type="scientific">Candidatus Wallbacteria bacterium GWC2_49_35</name>
    <dbReference type="NCBI Taxonomy" id="1817813"/>
    <lineage>
        <taxon>Bacteria</taxon>
        <taxon>Candidatus Walliibacteriota</taxon>
    </lineage>
</organism>